<feature type="compositionally biased region" description="Basic residues" evidence="1">
    <location>
        <begin position="177"/>
        <end position="187"/>
    </location>
</feature>
<dbReference type="Proteomes" id="UP000007796">
    <property type="component" value="Unassembled WGS sequence"/>
</dbReference>
<feature type="compositionally biased region" description="Basic and acidic residues" evidence="1">
    <location>
        <begin position="149"/>
        <end position="165"/>
    </location>
</feature>
<evidence type="ECO:0000313" key="3">
    <source>
        <dbReference type="Proteomes" id="UP000007796"/>
    </source>
</evidence>
<feature type="compositionally biased region" description="Acidic residues" evidence="1">
    <location>
        <begin position="106"/>
        <end position="123"/>
    </location>
</feature>
<dbReference type="AlphaFoldDB" id="F0XF49"/>
<reference evidence="2 3" key="1">
    <citation type="journal article" date="2011" name="Proc. Natl. Acad. Sci. U.S.A.">
        <title>Genome and transcriptome analyses of the mountain pine beetle-fungal symbiont Grosmannia clavigera, a lodgepole pine pathogen.</title>
        <authorList>
            <person name="DiGuistini S."/>
            <person name="Wang Y."/>
            <person name="Liao N.Y."/>
            <person name="Taylor G."/>
            <person name="Tanguay P."/>
            <person name="Feau N."/>
            <person name="Henrissat B."/>
            <person name="Chan S.K."/>
            <person name="Hesse-Orce U."/>
            <person name="Alamouti S.M."/>
            <person name="Tsui C.K.M."/>
            <person name="Docking R.T."/>
            <person name="Levasseur A."/>
            <person name="Haridas S."/>
            <person name="Robertson G."/>
            <person name="Birol I."/>
            <person name="Holt R.A."/>
            <person name="Marra M.A."/>
            <person name="Hamelin R.C."/>
            <person name="Hirst M."/>
            <person name="Jones S.J.M."/>
            <person name="Bohlmann J."/>
            <person name="Breuil C."/>
        </authorList>
    </citation>
    <scope>NUCLEOTIDE SEQUENCE [LARGE SCALE GENOMIC DNA]</scope>
    <source>
        <strain evidence="3">kw1407 / UAMH 11150</strain>
    </source>
</reference>
<dbReference type="GeneID" id="25974332"/>
<protein>
    <submittedName>
        <fullName evidence="2">Uncharacterized protein</fullName>
    </submittedName>
</protein>
<feature type="compositionally biased region" description="Basic and acidic residues" evidence="1">
    <location>
        <begin position="209"/>
        <end position="225"/>
    </location>
</feature>
<accession>F0XF49</accession>
<sequence>MPSLPDFTHRNTGDRSRSSNRALSPARKRPARSKEHERGELPFASGPLPFPMLIRTHKHTTPPARDDDAAVSPKEGRESRCGSKMHIDKHNPATDDYDMDSKPGDDSYDDDSTDSDSEDDEDVSCSLQRPLAPMRWPSSDAKPTMPLDGHGDRRQVSGRGRDDSSPARPRLFPLRWPLKRLRKKRKREASPCKPAPLLPLQPPGNGRSWEQEARGGSEGPGKDDSDSMAVRLTLRRRVPRGPPGLGMMRAGDMIRSLVTEARRNNEMYVLYKFDRVDELGGRRRGDRR</sequence>
<feature type="compositionally biased region" description="Basic and acidic residues" evidence="1">
    <location>
        <begin position="64"/>
        <end position="105"/>
    </location>
</feature>
<organism evidence="3">
    <name type="scientific">Grosmannia clavigera (strain kw1407 / UAMH 11150)</name>
    <name type="common">Blue stain fungus</name>
    <name type="synonym">Graphiocladiella clavigera</name>
    <dbReference type="NCBI Taxonomy" id="655863"/>
    <lineage>
        <taxon>Eukaryota</taxon>
        <taxon>Fungi</taxon>
        <taxon>Dikarya</taxon>
        <taxon>Ascomycota</taxon>
        <taxon>Pezizomycotina</taxon>
        <taxon>Sordariomycetes</taxon>
        <taxon>Sordariomycetidae</taxon>
        <taxon>Ophiostomatales</taxon>
        <taxon>Ophiostomataceae</taxon>
        <taxon>Leptographium</taxon>
    </lineage>
</organism>
<gene>
    <name evidence="2" type="ORF">CMQ_1452</name>
</gene>
<keyword evidence="3" id="KW-1185">Reference proteome</keyword>
<dbReference type="RefSeq" id="XP_014174006.1">
    <property type="nucleotide sequence ID" value="XM_014318531.1"/>
</dbReference>
<name>F0XF49_GROCL</name>
<dbReference type="EMBL" id="GL629765">
    <property type="protein sequence ID" value="EFX04524.1"/>
    <property type="molecule type" value="Genomic_DNA"/>
</dbReference>
<feature type="compositionally biased region" description="Low complexity" evidence="1">
    <location>
        <begin position="166"/>
        <end position="176"/>
    </location>
</feature>
<evidence type="ECO:0000256" key="1">
    <source>
        <dbReference type="SAM" id="MobiDB-lite"/>
    </source>
</evidence>
<feature type="compositionally biased region" description="Basic and acidic residues" evidence="1">
    <location>
        <begin position="7"/>
        <end position="17"/>
    </location>
</feature>
<feature type="compositionally biased region" description="Pro residues" evidence="1">
    <location>
        <begin position="193"/>
        <end position="202"/>
    </location>
</feature>
<proteinExistence type="predicted"/>
<dbReference type="HOGENOM" id="CLU_966617_0_0_1"/>
<dbReference type="InParanoid" id="F0XF49"/>
<feature type="region of interest" description="Disordered" evidence="1">
    <location>
        <begin position="1"/>
        <end position="229"/>
    </location>
</feature>
<evidence type="ECO:0000313" key="2">
    <source>
        <dbReference type="EMBL" id="EFX04524.1"/>
    </source>
</evidence>